<accession>A0A0K8NU70</accession>
<dbReference type="OrthoDB" id="9155328at2"/>
<evidence type="ECO:0000313" key="2">
    <source>
        <dbReference type="Proteomes" id="UP000037660"/>
    </source>
</evidence>
<reference evidence="2" key="1">
    <citation type="submission" date="2015-07" db="EMBL/GenBank/DDBJ databases">
        <title>Discovery of a poly(ethylene terephthalate assimilation.</title>
        <authorList>
            <person name="Yoshida S."/>
            <person name="Hiraga K."/>
            <person name="Takehana T."/>
            <person name="Taniguchi I."/>
            <person name="Yamaji H."/>
            <person name="Maeda Y."/>
            <person name="Toyohara K."/>
            <person name="Miyamoto K."/>
            <person name="Kimura Y."/>
            <person name="Oda K."/>
        </authorList>
    </citation>
    <scope>NUCLEOTIDE SEQUENCE [LARGE SCALE GENOMIC DNA]</scope>
    <source>
        <strain evidence="2">NBRC 110686 / TISTR 2288 / 201-F6</strain>
    </source>
</reference>
<name>A0A0K8NU70_PISS1</name>
<evidence type="ECO:0000313" key="1">
    <source>
        <dbReference type="EMBL" id="GAP33956.1"/>
    </source>
</evidence>
<dbReference type="RefSeq" id="WP_054018113.1">
    <property type="nucleotide sequence ID" value="NZ_BBYR01000005.1"/>
</dbReference>
<dbReference type="EMBL" id="BBYR01000005">
    <property type="protein sequence ID" value="GAP33956.1"/>
    <property type="molecule type" value="Genomic_DNA"/>
</dbReference>
<gene>
    <name evidence="1" type="ORF">ISF6_3382</name>
</gene>
<dbReference type="AlphaFoldDB" id="A0A0K8NU70"/>
<proteinExistence type="predicted"/>
<sequence length="71" mass="8499">MDKHLWLSLLRLVDEGSAEELQTKKEELLQSLERLRITRGPVRSDVLRVVRLIDEELVSRLHLEQRRKGRR</sequence>
<organism evidence="1 2">
    <name type="scientific">Piscinibacter sakaiensis</name>
    <name type="common">Ideonella sakaiensis</name>
    <dbReference type="NCBI Taxonomy" id="1547922"/>
    <lineage>
        <taxon>Bacteria</taxon>
        <taxon>Pseudomonadati</taxon>
        <taxon>Pseudomonadota</taxon>
        <taxon>Betaproteobacteria</taxon>
        <taxon>Burkholderiales</taxon>
        <taxon>Sphaerotilaceae</taxon>
        <taxon>Piscinibacter</taxon>
    </lineage>
</organism>
<comment type="caution">
    <text evidence="1">The sequence shown here is derived from an EMBL/GenBank/DDBJ whole genome shotgun (WGS) entry which is preliminary data.</text>
</comment>
<dbReference type="Proteomes" id="UP000037660">
    <property type="component" value="Unassembled WGS sequence"/>
</dbReference>
<protein>
    <submittedName>
        <fullName evidence="1">Uncharacterized protein</fullName>
    </submittedName>
</protein>
<keyword evidence="2" id="KW-1185">Reference proteome</keyword>
<reference evidence="1 2" key="2">
    <citation type="journal article" date="2016" name="Science">
        <title>A bacterium that degrades and assimilates poly(ethylene terephthalate).</title>
        <authorList>
            <person name="Yoshida S."/>
            <person name="Hiraga K."/>
            <person name="Takehana T."/>
            <person name="Taniguchi I."/>
            <person name="Yamaji H."/>
            <person name="Maeda Y."/>
            <person name="Toyohara K."/>
            <person name="Miyamoto K."/>
            <person name="Kimura Y."/>
            <person name="Oda K."/>
        </authorList>
    </citation>
    <scope>NUCLEOTIDE SEQUENCE [LARGE SCALE GENOMIC DNA]</scope>
    <source>
        <strain evidence="2">NBRC 110686 / TISTR 2288 / 201-F6</strain>
    </source>
</reference>